<organism evidence="6 7">
    <name type="scientific">Massariosphaeria phaeospora</name>
    <dbReference type="NCBI Taxonomy" id="100035"/>
    <lineage>
        <taxon>Eukaryota</taxon>
        <taxon>Fungi</taxon>
        <taxon>Dikarya</taxon>
        <taxon>Ascomycota</taxon>
        <taxon>Pezizomycotina</taxon>
        <taxon>Dothideomycetes</taxon>
        <taxon>Pleosporomycetidae</taxon>
        <taxon>Pleosporales</taxon>
        <taxon>Pleosporales incertae sedis</taxon>
        <taxon>Massariosphaeria</taxon>
    </lineage>
</organism>
<dbReference type="InterPro" id="IPR003613">
    <property type="entry name" value="Ubox_domain"/>
</dbReference>
<dbReference type="GO" id="GO:0003755">
    <property type="term" value="F:peptidyl-prolyl cis-trans isomerase activity"/>
    <property type="evidence" value="ECO:0007669"/>
    <property type="project" value="UniProtKB-KW"/>
</dbReference>
<evidence type="ECO:0000259" key="5">
    <source>
        <dbReference type="PROSITE" id="PS51698"/>
    </source>
</evidence>
<dbReference type="InterPro" id="IPR036465">
    <property type="entry name" value="vWFA_dom_sf"/>
</dbReference>
<keyword evidence="2" id="KW-0413">Isomerase</keyword>
<dbReference type="SUPFAM" id="SSF53300">
    <property type="entry name" value="vWA-like"/>
    <property type="match status" value="1"/>
</dbReference>
<dbReference type="SUPFAM" id="SSF57850">
    <property type="entry name" value="RING/U-box"/>
    <property type="match status" value="1"/>
</dbReference>
<evidence type="ECO:0000313" key="6">
    <source>
        <dbReference type="EMBL" id="KAF2866573.1"/>
    </source>
</evidence>
<dbReference type="Gene3D" id="3.40.50.410">
    <property type="entry name" value="von Willebrand factor, type A domain"/>
    <property type="match status" value="1"/>
</dbReference>
<dbReference type="PROSITE" id="PS51698">
    <property type="entry name" value="U_BOX"/>
    <property type="match status" value="1"/>
</dbReference>
<dbReference type="InterPro" id="IPR013083">
    <property type="entry name" value="Znf_RING/FYVE/PHD"/>
</dbReference>
<sequence length="1255" mass="142531">MLSNDLSRPTRERMLRARMAYSSRVHPSWELPDGQSDRGLANFLSSLRVFSNLIHVENMKPPEQDAVLHIIYLLTRFPPAVRAVRILMHRGTPEDPDKAALVQAIDGLLKAVVPLPIIKNDPRRFLEGSRLLFGLVLEKAKHLKIIAQNQEERLNYVDSIRTLELRNMITMEPVVAPVQTISGLVDRGFYQAFTRDGILRFTNGTDTTMATIDRQLSRAAWLSGGVKLQVVRFDIDAANNARYPATVKEVITAAELADLHHLVTLCSRNNLGVLLPSSLHSAEAPVLTLDRDGLLAVYVGRQACGAAGRDITMFRPTSEPVEVSVDVSIISQLIDRIVQKRDADGTSVFEAFRVQNRILKDPDEVIMLCVDCSSSMGRRCGFPDVEESEDALENVALASAESEQVFKEDSRFDSPSLIDLQIFLNKHESWEDFLAIISTGTSDFHRQSNADKVLEVLCRLERRKVEERTQSLEATRRSGTAYTYHRVAIDLEREVGTLKNRVIRLEHLKDLLCVYLVDHAGKAENLEDSVPLTWVLGDPIPQVPKKVSIVHKSPKFKVPAEYICPITGELMEDPVTTTDNFTYDRKSIERWLQTHDTSPHTNLVLHSTLLRPNGQVKQAIMTFRHGSDILSKYVPRGVGTRYRTRQISVTLRWGHKSSSISVPHTISLRDLYQLAFRITQGHFETFDLRCGTAVLPSSDNPASKYLAGNNDVLINSTMDSASQSNDFEALCLVKIYRSTIEPAVISYWELKNTAKTIGSTIFRYYRHGFYQNHSTSVKDLIIPKVALENNGDRRYHSRTPYHWGYLAGFFTEEHATGALVDESATQDTRVGLGRRKATEPFVFKLLLAKPSRDQTRPRFTRMEVLKQMFDAFVNRILAYNFQTHMGLITFRSTATITQPITHAIENFRHQLSGMRHSGDTALWDSIALAQDQLKTYAKKYPTAKLRIICISDGDDTVSEKKAHDVSFQLTRDRILVDSFCLGKAKNRHLITLSGLTGGYKFQPYNLEEAMAIRELEPVLSQLERPVVALPIQATAHMNDPVFRFHMASFGIFNIDEVTPDSFPRRREHPKLSESFTEIRHIARTSDMGKRTDGNPRTRRILSEIRNCSAKDHPHYDIYICDSTMNVWKIVMQGPPESTYANGTFLLYLERGDNYPAFPPKGRFVTPIHHPNINRHGRICHSIFDRNWTLDTTTKNVIDTIYSLLLVPEFSDPINAVVTLNYHWDQVQFKEEAQAHIQKHASKTRAEWRQEIDSVR</sequence>
<dbReference type="EC" id="5.2.1.8" evidence="1"/>
<dbReference type="Gene3D" id="3.30.40.10">
    <property type="entry name" value="Zinc/RING finger domain, C3HC4 (zinc finger)"/>
    <property type="match status" value="1"/>
</dbReference>
<dbReference type="CDD" id="cd16655">
    <property type="entry name" value="RING-Ubox_WDSUB1-like"/>
    <property type="match status" value="1"/>
</dbReference>
<accession>A0A7C8I460</accession>
<dbReference type="SMART" id="SM00504">
    <property type="entry name" value="Ubox"/>
    <property type="match status" value="1"/>
</dbReference>
<feature type="domain" description="VWFA" evidence="4">
    <location>
        <begin position="844"/>
        <end position="1022"/>
    </location>
</feature>
<dbReference type="AlphaFoldDB" id="A0A7C8I460"/>
<dbReference type="Pfam" id="PF04564">
    <property type="entry name" value="U-box"/>
    <property type="match status" value="1"/>
</dbReference>
<dbReference type="PANTHER" id="PTHR46573:SF1">
    <property type="entry name" value="WD REPEAT, SAM AND U-BOX DOMAIN-CONTAINING PROTEIN 1"/>
    <property type="match status" value="1"/>
</dbReference>
<dbReference type="Pfam" id="PF00179">
    <property type="entry name" value="UQ_con"/>
    <property type="match status" value="1"/>
</dbReference>
<dbReference type="OrthoDB" id="10069349at2759"/>
<evidence type="ECO:0000256" key="1">
    <source>
        <dbReference type="ARBA" id="ARBA00013194"/>
    </source>
</evidence>
<dbReference type="PROSITE" id="PS50234">
    <property type="entry name" value="VWFA"/>
    <property type="match status" value="1"/>
</dbReference>
<keyword evidence="2" id="KW-0697">Rotamase</keyword>
<evidence type="ECO:0000256" key="2">
    <source>
        <dbReference type="ARBA" id="ARBA00023110"/>
    </source>
</evidence>
<protein>
    <recommendedName>
        <fullName evidence="1">peptidylprolyl isomerase</fullName>
        <ecNumber evidence="1">5.2.1.8</ecNumber>
    </recommendedName>
</protein>
<evidence type="ECO:0000313" key="7">
    <source>
        <dbReference type="Proteomes" id="UP000481861"/>
    </source>
</evidence>
<dbReference type="InterPro" id="IPR000608">
    <property type="entry name" value="UBC"/>
</dbReference>
<keyword evidence="7" id="KW-1185">Reference proteome</keyword>
<dbReference type="InterPro" id="IPR052085">
    <property type="entry name" value="WD-SAM-U-box"/>
</dbReference>
<dbReference type="GO" id="GO:0016567">
    <property type="term" value="P:protein ubiquitination"/>
    <property type="evidence" value="ECO:0007669"/>
    <property type="project" value="InterPro"/>
</dbReference>
<dbReference type="Gene3D" id="3.10.110.10">
    <property type="entry name" value="Ubiquitin Conjugating Enzyme"/>
    <property type="match status" value="1"/>
</dbReference>
<dbReference type="InterPro" id="IPR016135">
    <property type="entry name" value="UBQ-conjugating_enzyme/RWD"/>
</dbReference>
<dbReference type="PROSITE" id="PS50127">
    <property type="entry name" value="UBC_2"/>
    <property type="match status" value="1"/>
</dbReference>
<dbReference type="EMBL" id="JAADJZ010000027">
    <property type="protein sequence ID" value="KAF2866573.1"/>
    <property type="molecule type" value="Genomic_DNA"/>
</dbReference>
<dbReference type="Proteomes" id="UP000481861">
    <property type="component" value="Unassembled WGS sequence"/>
</dbReference>
<evidence type="ECO:0000259" key="4">
    <source>
        <dbReference type="PROSITE" id="PS50234"/>
    </source>
</evidence>
<dbReference type="SMART" id="SM00212">
    <property type="entry name" value="UBCc"/>
    <property type="match status" value="1"/>
</dbReference>
<dbReference type="InterPro" id="IPR002035">
    <property type="entry name" value="VWF_A"/>
</dbReference>
<name>A0A7C8I460_9PLEO</name>
<reference evidence="6 7" key="1">
    <citation type="submission" date="2020-01" db="EMBL/GenBank/DDBJ databases">
        <authorList>
            <consortium name="DOE Joint Genome Institute"/>
            <person name="Haridas S."/>
            <person name="Albert R."/>
            <person name="Binder M."/>
            <person name="Bloem J."/>
            <person name="Labutti K."/>
            <person name="Salamov A."/>
            <person name="Andreopoulos B."/>
            <person name="Baker S.E."/>
            <person name="Barry K."/>
            <person name="Bills G."/>
            <person name="Bluhm B.H."/>
            <person name="Cannon C."/>
            <person name="Castanera R."/>
            <person name="Culley D.E."/>
            <person name="Daum C."/>
            <person name="Ezra D."/>
            <person name="Gonzalez J.B."/>
            <person name="Henrissat B."/>
            <person name="Kuo A."/>
            <person name="Liang C."/>
            <person name="Lipzen A."/>
            <person name="Lutzoni F."/>
            <person name="Magnuson J."/>
            <person name="Mondo S."/>
            <person name="Nolan M."/>
            <person name="Ohm R."/>
            <person name="Pangilinan J."/>
            <person name="Park H.-J.H."/>
            <person name="Ramirez L."/>
            <person name="Alfaro M."/>
            <person name="Sun H."/>
            <person name="Tritt A."/>
            <person name="Yoshinaga Y."/>
            <person name="Zwiers L.-H.L."/>
            <person name="Turgeon B.G."/>
            <person name="Goodwin S.B."/>
            <person name="Spatafora J.W."/>
            <person name="Crous P.W."/>
            <person name="Grigoriev I.V."/>
        </authorList>
    </citation>
    <scope>NUCLEOTIDE SEQUENCE [LARGE SCALE GENOMIC DNA]</scope>
    <source>
        <strain evidence="6 7">CBS 611.86</strain>
    </source>
</reference>
<feature type="domain" description="UBC core" evidence="3">
    <location>
        <begin position="1095"/>
        <end position="1241"/>
    </location>
</feature>
<feature type="domain" description="U-box" evidence="5">
    <location>
        <begin position="557"/>
        <end position="630"/>
    </location>
</feature>
<evidence type="ECO:0000259" key="3">
    <source>
        <dbReference type="PROSITE" id="PS50127"/>
    </source>
</evidence>
<comment type="caution">
    <text evidence="6">The sequence shown here is derived from an EMBL/GenBank/DDBJ whole genome shotgun (WGS) entry which is preliminary data.</text>
</comment>
<dbReference type="SUPFAM" id="SSF54495">
    <property type="entry name" value="UBC-like"/>
    <property type="match status" value="1"/>
</dbReference>
<gene>
    <name evidence="6" type="ORF">BDV95DRAFT_203345</name>
</gene>
<dbReference type="PANTHER" id="PTHR46573">
    <property type="entry name" value="WD REPEAT, SAM AND U-BOX DOMAIN-CONTAINING PROTEIN 1"/>
    <property type="match status" value="1"/>
</dbReference>
<dbReference type="CDD" id="cd00198">
    <property type="entry name" value="vWFA"/>
    <property type="match status" value="1"/>
</dbReference>
<dbReference type="GO" id="GO:0004842">
    <property type="term" value="F:ubiquitin-protein transferase activity"/>
    <property type="evidence" value="ECO:0007669"/>
    <property type="project" value="InterPro"/>
</dbReference>
<proteinExistence type="predicted"/>